<evidence type="ECO:0000313" key="8">
    <source>
        <dbReference type="Proteomes" id="UP001147747"/>
    </source>
</evidence>
<proteinExistence type="predicted"/>
<dbReference type="RefSeq" id="XP_056490430.1">
    <property type="nucleotide sequence ID" value="XM_056627696.1"/>
</dbReference>
<dbReference type="Proteomes" id="UP001147747">
    <property type="component" value="Unassembled WGS sequence"/>
</dbReference>
<dbReference type="GO" id="GO:0005634">
    <property type="term" value="C:nucleus"/>
    <property type="evidence" value="ECO:0007669"/>
    <property type="project" value="TreeGrafter"/>
</dbReference>
<dbReference type="SMART" id="SM00066">
    <property type="entry name" value="GAL4"/>
    <property type="match status" value="1"/>
</dbReference>
<keyword evidence="3" id="KW-0238">DNA-binding</keyword>
<dbReference type="GO" id="GO:0000981">
    <property type="term" value="F:DNA-binding transcription factor activity, RNA polymerase II-specific"/>
    <property type="evidence" value="ECO:0007669"/>
    <property type="project" value="InterPro"/>
</dbReference>
<evidence type="ECO:0000256" key="3">
    <source>
        <dbReference type="ARBA" id="ARBA00023125"/>
    </source>
</evidence>
<keyword evidence="5" id="KW-0539">Nucleus</keyword>
<dbReference type="PROSITE" id="PS50048">
    <property type="entry name" value="ZN2_CY6_FUNGAL_2"/>
    <property type="match status" value="1"/>
</dbReference>
<dbReference type="SUPFAM" id="SSF57701">
    <property type="entry name" value="Zn2/Cys6 DNA-binding domain"/>
    <property type="match status" value="1"/>
</dbReference>
<reference evidence="7" key="2">
    <citation type="journal article" date="2023" name="IMA Fungus">
        <title>Comparative genomic study of the Penicillium genus elucidates a diverse pangenome and 15 lateral gene transfer events.</title>
        <authorList>
            <person name="Petersen C."/>
            <person name="Sorensen T."/>
            <person name="Nielsen M.R."/>
            <person name="Sondergaard T.E."/>
            <person name="Sorensen J.L."/>
            <person name="Fitzpatrick D.A."/>
            <person name="Frisvad J.C."/>
            <person name="Nielsen K.L."/>
        </authorList>
    </citation>
    <scope>NUCLEOTIDE SEQUENCE</scope>
    <source>
        <strain evidence="7">IBT 29677</strain>
    </source>
</reference>
<dbReference type="GO" id="GO:0001080">
    <property type="term" value="P:nitrogen catabolite activation of transcription from RNA polymerase II promoter"/>
    <property type="evidence" value="ECO:0007669"/>
    <property type="project" value="TreeGrafter"/>
</dbReference>
<dbReference type="PROSITE" id="PS00463">
    <property type="entry name" value="ZN2_CY6_FUNGAL_1"/>
    <property type="match status" value="1"/>
</dbReference>
<dbReference type="InterPro" id="IPR050797">
    <property type="entry name" value="Carb_Metab_Trans_Reg"/>
</dbReference>
<dbReference type="Pfam" id="PF04082">
    <property type="entry name" value="Fungal_trans"/>
    <property type="match status" value="1"/>
</dbReference>
<protein>
    <recommendedName>
        <fullName evidence="6">Zn(2)-C6 fungal-type domain-containing protein</fullName>
    </recommendedName>
</protein>
<evidence type="ECO:0000256" key="1">
    <source>
        <dbReference type="ARBA" id="ARBA00022723"/>
    </source>
</evidence>
<accession>A0A9W9W475</accession>
<dbReference type="Pfam" id="PF00172">
    <property type="entry name" value="Zn_clus"/>
    <property type="match status" value="1"/>
</dbReference>
<name>A0A9W9W475_9EURO</name>
<dbReference type="InterPro" id="IPR007219">
    <property type="entry name" value="XnlR_reg_dom"/>
</dbReference>
<keyword evidence="8" id="KW-1185">Reference proteome</keyword>
<reference evidence="7" key="1">
    <citation type="submission" date="2022-12" db="EMBL/GenBank/DDBJ databases">
        <authorList>
            <person name="Petersen C."/>
        </authorList>
    </citation>
    <scope>NUCLEOTIDE SEQUENCE</scope>
    <source>
        <strain evidence="7">IBT 29677</strain>
    </source>
</reference>
<dbReference type="Gene3D" id="4.10.240.10">
    <property type="entry name" value="Zn(2)-C6 fungal-type DNA-binding domain"/>
    <property type="match status" value="1"/>
</dbReference>
<keyword evidence="2" id="KW-0805">Transcription regulation</keyword>
<organism evidence="7 8">
    <name type="scientific">Penicillium cosmopolitanum</name>
    <dbReference type="NCBI Taxonomy" id="1131564"/>
    <lineage>
        <taxon>Eukaryota</taxon>
        <taxon>Fungi</taxon>
        <taxon>Dikarya</taxon>
        <taxon>Ascomycota</taxon>
        <taxon>Pezizomycotina</taxon>
        <taxon>Eurotiomycetes</taxon>
        <taxon>Eurotiomycetidae</taxon>
        <taxon>Eurotiales</taxon>
        <taxon>Aspergillaceae</taxon>
        <taxon>Penicillium</taxon>
    </lineage>
</organism>
<evidence type="ECO:0000256" key="5">
    <source>
        <dbReference type="ARBA" id="ARBA00023242"/>
    </source>
</evidence>
<dbReference type="EMBL" id="JAPZBU010000005">
    <property type="protein sequence ID" value="KAJ5403188.1"/>
    <property type="molecule type" value="Genomic_DNA"/>
</dbReference>
<dbReference type="InterPro" id="IPR036864">
    <property type="entry name" value="Zn2-C6_fun-type_DNA-bd_sf"/>
</dbReference>
<dbReference type="SMART" id="SM00906">
    <property type="entry name" value="Fungal_trans"/>
    <property type="match status" value="1"/>
</dbReference>
<dbReference type="GO" id="GO:0008270">
    <property type="term" value="F:zinc ion binding"/>
    <property type="evidence" value="ECO:0007669"/>
    <property type="project" value="InterPro"/>
</dbReference>
<dbReference type="GO" id="GO:0006351">
    <property type="term" value="P:DNA-templated transcription"/>
    <property type="evidence" value="ECO:0007669"/>
    <property type="project" value="InterPro"/>
</dbReference>
<dbReference type="CDD" id="cd00067">
    <property type="entry name" value="GAL4"/>
    <property type="match status" value="1"/>
</dbReference>
<evidence type="ECO:0000256" key="2">
    <source>
        <dbReference type="ARBA" id="ARBA00023015"/>
    </source>
</evidence>
<dbReference type="PANTHER" id="PTHR31668:SF4">
    <property type="entry name" value="TRANSCRIPTIONAL ACTIVATOR PROTEIN DAL81"/>
    <property type="match status" value="1"/>
</dbReference>
<evidence type="ECO:0000259" key="6">
    <source>
        <dbReference type="PROSITE" id="PS50048"/>
    </source>
</evidence>
<comment type="caution">
    <text evidence="7">The sequence shown here is derived from an EMBL/GenBank/DDBJ whole genome shotgun (WGS) entry which is preliminary data.</text>
</comment>
<dbReference type="GO" id="GO:0003677">
    <property type="term" value="F:DNA binding"/>
    <property type="evidence" value="ECO:0007669"/>
    <property type="project" value="UniProtKB-KW"/>
</dbReference>
<dbReference type="GeneID" id="81366676"/>
<keyword evidence="4" id="KW-0804">Transcription</keyword>
<dbReference type="AlphaFoldDB" id="A0A9W9W475"/>
<feature type="domain" description="Zn(2)-C6 fungal-type" evidence="6">
    <location>
        <begin position="17"/>
        <end position="48"/>
    </location>
</feature>
<dbReference type="InterPro" id="IPR001138">
    <property type="entry name" value="Zn2Cys6_DnaBD"/>
</dbReference>
<sequence>MSLPPSARPYRSKRHRPCDQCRSRKLGCQTGDGIPCQRCRAARIDCTFDNPPPKRARLSQSLSFSVSSVDDLPATSHGEVGGVLVADIPHLKSPADSVKSPFPSLEFGQVSGPSPASGIPLASRPPTQFVQSIDRLEHGYAQLFGASAESDPWLLRHCRFDDSGMKYFYKIHFRNAGGVPTAQRIPVHFMISSGDLSDGLKQETRAGLGQVTREQLDCLVPPEYGRRLVALFVKYVFPALPVISRSQLGLTMPSYQLPELSVLAKIPVHLLAAIYASAFPFVAHDDYLCVLNTYHSSPVQRLWRMVYELVSEEIHTPRLAVLQAALLYLHQQPADEARYTIADTPFLWSFVGQIVGLACSLGVHIECRMWGIPAWEKRLRRRLWWAVYAEDKWRSLLMGRPPYIHPAEWDVSELDEGDFLVGPRQGFSTSSCDTEIPFRYLVNLARIAEEIHETFYTLRASQILNANFDASAELGRELLEKLNTWYSTLPETFRLPNWSKSVHGQAPYPTSIHFAYLLLVVYVYRAMLRPMARSSCPPMIFDLEEMAATSPLPVDDPTLDFAEISGIEPFPEISMSDVSGTGEITLHAAEKCATILVNFTRRLTASDFTGFWYSWSRIGFATVSNFLMLLLVQAPNASHATRGKYLVDSWLQVLRCQSQSFPLVKLGLARLDAMHWAGLEDTFVLPPHVHEATANFEEDRSIV</sequence>
<evidence type="ECO:0000256" key="4">
    <source>
        <dbReference type="ARBA" id="ARBA00023163"/>
    </source>
</evidence>
<dbReference type="PANTHER" id="PTHR31668">
    <property type="entry name" value="GLUCOSE TRANSPORT TRANSCRIPTION REGULATOR RGT1-RELATED-RELATED"/>
    <property type="match status" value="1"/>
</dbReference>
<keyword evidence="1" id="KW-0479">Metal-binding</keyword>
<evidence type="ECO:0000313" key="7">
    <source>
        <dbReference type="EMBL" id="KAJ5403188.1"/>
    </source>
</evidence>
<gene>
    <name evidence="7" type="ORF">N7509_003059</name>
</gene>
<dbReference type="CDD" id="cd12148">
    <property type="entry name" value="fungal_TF_MHR"/>
    <property type="match status" value="1"/>
</dbReference>
<dbReference type="OrthoDB" id="1924787at2759"/>